<feature type="transmembrane region" description="Helical" evidence="2">
    <location>
        <begin position="862"/>
        <end position="886"/>
    </location>
</feature>
<dbReference type="OrthoDB" id="408631at2759"/>
<dbReference type="SUPFAM" id="SSF53474">
    <property type="entry name" value="alpha/beta-Hydrolases"/>
    <property type="match status" value="1"/>
</dbReference>
<dbReference type="InterPro" id="IPR002018">
    <property type="entry name" value="CarbesteraseB"/>
</dbReference>
<feature type="compositionally biased region" description="Polar residues" evidence="1">
    <location>
        <begin position="339"/>
        <end position="363"/>
    </location>
</feature>
<evidence type="ECO:0000256" key="2">
    <source>
        <dbReference type="SAM" id="Phobius"/>
    </source>
</evidence>
<dbReference type="EMBL" id="CAJFDH010000006">
    <property type="protein sequence ID" value="CAD5230449.1"/>
    <property type="molecule type" value="Genomic_DNA"/>
</dbReference>
<gene>
    <name evidence="5" type="ORF">BOKJ2_LOCUS14141</name>
</gene>
<keyword evidence="2" id="KW-0472">Membrane</keyword>
<dbReference type="AlphaFoldDB" id="A0A811LSU7"/>
<evidence type="ECO:0000313" key="5">
    <source>
        <dbReference type="EMBL" id="CAD5230449.1"/>
    </source>
</evidence>
<feature type="compositionally biased region" description="Low complexity" evidence="1">
    <location>
        <begin position="690"/>
        <end position="712"/>
    </location>
</feature>
<feature type="compositionally biased region" description="Polar residues" evidence="1">
    <location>
        <begin position="815"/>
        <end position="832"/>
    </location>
</feature>
<evidence type="ECO:0000259" key="4">
    <source>
        <dbReference type="Pfam" id="PF00135"/>
    </source>
</evidence>
<comment type="caution">
    <text evidence="5">The sequence shown here is derived from an EMBL/GenBank/DDBJ whole genome shotgun (WGS) entry which is preliminary data.</text>
</comment>
<dbReference type="EMBL" id="CAJFCW020000006">
    <property type="protein sequence ID" value="CAG9127760.1"/>
    <property type="molecule type" value="Genomic_DNA"/>
</dbReference>
<keyword evidence="6" id="KW-1185">Reference proteome</keyword>
<dbReference type="PANTHER" id="PTHR11559">
    <property type="entry name" value="CARBOXYLESTERASE"/>
    <property type="match status" value="1"/>
</dbReference>
<organism evidence="5 6">
    <name type="scientific">Bursaphelenchus okinawaensis</name>
    <dbReference type="NCBI Taxonomy" id="465554"/>
    <lineage>
        <taxon>Eukaryota</taxon>
        <taxon>Metazoa</taxon>
        <taxon>Ecdysozoa</taxon>
        <taxon>Nematoda</taxon>
        <taxon>Chromadorea</taxon>
        <taxon>Rhabditida</taxon>
        <taxon>Tylenchina</taxon>
        <taxon>Tylenchomorpha</taxon>
        <taxon>Aphelenchoidea</taxon>
        <taxon>Aphelenchoididae</taxon>
        <taxon>Bursaphelenchus</taxon>
    </lineage>
</organism>
<sequence>MKVALVFLCFATVFGSIEVGTTNGVVIGEQLVVGEVKVNVFRGIPYAAPPVDELRFQAPKDVEAWSDRKEVTTYPSVCFPTQKLPTRNHYAEDCLYVNVFADNTCMVNLCPVLLLLHNLPLQDPKNHFNETNILKQYASKGLVVVVPQYRKGIFGNLDLGKSTSKAPYNVQLLDIIKALDWTNHEIASFGGASDRVTVMGIKQEASNVIYLASSSKVNPSHYSKLIIVSGIAPVVLHANEEASVAVSEEFGCSTTSKVEAQLNCLRNVSSEDIWAFYRNTSYILQPQVDSRVIDVSLWENPERSFNPMPLLIIMREDEDFGYIVHDHNDLEADYESDDGYNNTGTVDDTYSNDTVNYEQNTTEYTRDTTRLSQDTTSYTPDTTSSSSTRQTTRSSSPPTSSDTSTSSSTSTSPTTQSSTSTSSESPSTSTTNPKTQPTTTYEARQQVCAELMSSFAYRHTQTLNKCVSFFTDTQQIVSTAYHAFAVKLAKLNIKAGQPSYIGVVSSNDVAENYFYVNDIHGYNDSDDIHFAKDFYSDVIVRFVINSVPYTNWPKVDKNGSNYYYIDVDTNNESSVYPNGVDGQIFDDVGVDFWLKRLAQVEKAAVSTKDSKVDSKVLKKSYAGGNNSKYHGLKDKLSGHKSAVKTLDNTDIQYDSYSNLNRPSPRYAERYGKNSTYSHKKYHSNHRRNHNSSSYWNHTSYHHSSTESTTRRSTTLYDAQHHPTTTYDKYYNKDLPHAENHTNTLIYPINTMQRQKELKEIKEDQKEIEQELKEHEEELNEAQKALNQDRNVNNELEDNQKELKKAQKQAKHAQKPLQNNVESNEDPFQNETDITPFPEDVNTTIIILTTTNPYYETLLWSRYINFLTLTVVVILGVGIVGLSRLLYLQMAARGGENGKRNLEELKQILTQQQTSHKGYGVIDEE</sequence>
<dbReference type="Proteomes" id="UP000783686">
    <property type="component" value="Unassembled WGS sequence"/>
</dbReference>
<feature type="chain" id="PRO_5035595699" description="Carboxylesterase type B domain-containing protein" evidence="3">
    <location>
        <begin position="16"/>
        <end position="924"/>
    </location>
</feature>
<dbReference type="Pfam" id="PF00135">
    <property type="entry name" value="COesterase"/>
    <property type="match status" value="1"/>
</dbReference>
<dbReference type="InterPro" id="IPR029058">
    <property type="entry name" value="AB_hydrolase_fold"/>
</dbReference>
<feature type="domain" description="Carboxylesterase type B" evidence="4">
    <location>
        <begin position="18"/>
        <end position="388"/>
    </location>
</feature>
<feature type="compositionally biased region" description="Basic residues" evidence="1">
    <location>
        <begin position="677"/>
        <end position="689"/>
    </location>
</feature>
<evidence type="ECO:0000256" key="3">
    <source>
        <dbReference type="SAM" id="SignalP"/>
    </source>
</evidence>
<feature type="region of interest" description="Disordered" evidence="1">
    <location>
        <begin position="801"/>
        <end position="835"/>
    </location>
</feature>
<name>A0A811LSU7_9BILA</name>
<evidence type="ECO:0000313" key="6">
    <source>
        <dbReference type="Proteomes" id="UP000614601"/>
    </source>
</evidence>
<feature type="region of interest" description="Disordered" evidence="1">
    <location>
        <begin position="677"/>
        <end position="712"/>
    </location>
</feature>
<accession>A0A811LSU7</accession>
<dbReference type="Proteomes" id="UP000614601">
    <property type="component" value="Unassembled WGS sequence"/>
</dbReference>
<dbReference type="InterPro" id="IPR050309">
    <property type="entry name" value="Type-B_Carboxylest/Lipase"/>
</dbReference>
<keyword evidence="2" id="KW-0812">Transmembrane</keyword>
<feature type="region of interest" description="Disordered" evidence="1">
    <location>
        <begin position="333"/>
        <end position="440"/>
    </location>
</feature>
<proteinExistence type="predicted"/>
<evidence type="ECO:0000256" key="1">
    <source>
        <dbReference type="SAM" id="MobiDB-lite"/>
    </source>
</evidence>
<keyword evidence="3" id="KW-0732">Signal</keyword>
<keyword evidence="2" id="KW-1133">Transmembrane helix</keyword>
<feature type="signal peptide" evidence="3">
    <location>
        <begin position="1"/>
        <end position="15"/>
    </location>
</feature>
<feature type="compositionally biased region" description="Low complexity" evidence="1">
    <location>
        <begin position="372"/>
        <end position="440"/>
    </location>
</feature>
<dbReference type="Gene3D" id="3.40.50.1820">
    <property type="entry name" value="alpha/beta hydrolase"/>
    <property type="match status" value="1"/>
</dbReference>
<reference evidence="5" key="1">
    <citation type="submission" date="2020-09" db="EMBL/GenBank/DDBJ databases">
        <authorList>
            <person name="Kikuchi T."/>
        </authorList>
    </citation>
    <scope>NUCLEOTIDE SEQUENCE</scope>
    <source>
        <strain evidence="5">SH1</strain>
    </source>
</reference>
<protein>
    <recommendedName>
        <fullName evidence="4">Carboxylesterase type B domain-containing protein</fullName>
    </recommendedName>
</protein>